<name>A0A837C2M3_9BRAD</name>
<dbReference type="AlphaFoldDB" id="A0A837C2M3"/>
<evidence type="ECO:0000313" key="1">
    <source>
        <dbReference type="EMBL" id="KGJ63547.1"/>
    </source>
</evidence>
<dbReference type="Proteomes" id="UP000024900">
    <property type="component" value="Unassembled WGS sequence"/>
</dbReference>
<gene>
    <name evidence="1" type="ORF">BJA5080_05344</name>
</gene>
<accession>A0A837C2M3</accession>
<reference evidence="1 2" key="1">
    <citation type="journal article" date="2014" name="BMC Genomics">
        <title>Comparative genomics of Bradyrhizobium japonicum CPAC 15 and Bradyrhizobium diazoefficiens CPAC 7: elite model strains for understanding symbiotic performance with soybean.</title>
        <authorList>
            <person name="Siqueira A.F."/>
            <person name="Ormeno-Orrillo E."/>
            <person name="Souza R.C."/>
            <person name="Rodrigues E.P."/>
            <person name="Almeida L.G."/>
            <person name="Barcellos F.G."/>
            <person name="Batista J.S."/>
            <person name="Nakatami A.S."/>
            <person name="Martinez-Romero E."/>
            <person name="Vasconcelos A.T."/>
            <person name="Hungria M."/>
        </authorList>
    </citation>
    <scope>NUCLEOTIDE SEQUENCE [LARGE SCALE GENOMIC DNA]</scope>
    <source>
        <strain evidence="1 2">SEMIA 5080</strain>
    </source>
</reference>
<dbReference type="EMBL" id="ADOU02000008">
    <property type="protein sequence ID" value="KGJ63547.1"/>
    <property type="molecule type" value="Genomic_DNA"/>
</dbReference>
<proteinExistence type="predicted"/>
<protein>
    <submittedName>
        <fullName evidence="1">Uncharacterized protein</fullName>
    </submittedName>
</protein>
<sequence length="84" mass="9102">MGNQSWFGPIRLQVPCAFTPFEPGARWVADARLAYVRYTDVSSRPDKSEPVAPLSNDDLATGIQPGSMLLATNSSSQASLFGER</sequence>
<comment type="caution">
    <text evidence="1">The sequence shown here is derived from an EMBL/GenBank/DDBJ whole genome shotgun (WGS) entry which is preliminary data.</text>
</comment>
<organism evidence="1 2">
    <name type="scientific">Bradyrhizobium diazoefficiens SEMIA 5080</name>
    <dbReference type="NCBI Taxonomy" id="754504"/>
    <lineage>
        <taxon>Bacteria</taxon>
        <taxon>Pseudomonadati</taxon>
        <taxon>Pseudomonadota</taxon>
        <taxon>Alphaproteobacteria</taxon>
        <taxon>Hyphomicrobiales</taxon>
        <taxon>Nitrobacteraceae</taxon>
        <taxon>Bradyrhizobium</taxon>
    </lineage>
</organism>
<evidence type="ECO:0000313" key="2">
    <source>
        <dbReference type="Proteomes" id="UP000024900"/>
    </source>
</evidence>